<feature type="region of interest" description="Disordered" evidence="2">
    <location>
        <begin position="33"/>
        <end position="52"/>
    </location>
</feature>
<dbReference type="InterPro" id="IPR045849">
    <property type="entry name" value="IP5P_plant"/>
</dbReference>
<dbReference type="PANTHER" id="PTHR45666">
    <property type="entry name" value="TYPE IV INOSITOL POLYPHOSPHATE 5-PHOSPHATASE 9"/>
    <property type="match status" value="1"/>
</dbReference>
<evidence type="ECO:0000256" key="1">
    <source>
        <dbReference type="ARBA" id="ARBA00022801"/>
    </source>
</evidence>
<protein>
    <recommendedName>
        <fullName evidence="5">Inositol polyphosphate-related phosphatase domain-containing protein</fullName>
    </recommendedName>
</protein>
<gene>
    <name evidence="3" type="ORF">SEVIR_3G209100v2</name>
</gene>
<keyword evidence="1" id="KW-0378">Hydrolase</keyword>
<evidence type="ECO:0000313" key="4">
    <source>
        <dbReference type="Proteomes" id="UP000298652"/>
    </source>
</evidence>
<dbReference type="Gramene" id="TKW26725">
    <property type="protein sequence ID" value="TKW26725"/>
    <property type="gene ID" value="SEVIR_3G209100v2"/>
</dbReference>
<dbReference type="Gene3D" id="3.60.10.10">
    <property type="entry name" value="Endonuclease/exonuclease/phosphatase"/>
    <property type="match status" value="1"/>
</dbReference>
<dbReference type="GO" id="GO:0004445">
    <property type="term" value="F:inositol-polyphosphate 5-phosphatase activity"/>
    <property type="evidence" value="ECO:0007669"/>
    <property type="project" value="InterPro"/>
</dbReference>
<dbReference type="GO" id="GO:0004439">
    <property type="term" value="F:phosphatidylinositol-4,5-bisphosphate 5-phosphatase activity"/>
    <property type="evidence" value="ECO:0007669"/>
    <property type="project" value="TreeGrafter"/>
</dbReference>
<evidence type="ECO:0000256" key="2">
    <source>
        <dbReference type="SAM" id="MobiDB-lite"/>
    </source>
</evidence>
<dbReference type="PANTHER" id="PTHR45666:SF10">
    <property type="entry name" value="OS05G0489000 PROTEIN"/>
    <property type="match status" value="1"/>
</dbReference>
<dbReference type="GO" id="GO:0046856">
    <property type="term" value="P:phosphatidylinositol dephosphorylation"/>
    <property type="evidence" value="ECO:0007669"/>
    <property type="project" value="TreeGrafter"/>
</dbReference>
<accession>A0A4U6VDS6</accession>
<dbReference type="EMBL" id="CM016554">
    <property type="protein sequence ID" value="TKW26725.1"/>
    <property type="molecule type" value="Genomic_DNA"/>
</dbReference>
<proteinExistence type="predicted"/>
<feature type="compositionally biased region" description="Low complexity" evidence="2">
    <location>
        <begin position="40"/>
        <end position="50"/>
    </location>
</feature>
<sequence length="114" mass="12609">MAFPDDGKMKGCQPKLFGTKDKKFTKRTDRASCSTAKCGSSNSKSPSSSPFRKLSEVRSIRLSHFLSHSANATKYEHIRIFVSTWNVGGKAPTAELKLNDFLPADDYSDIYVLG</sequence>
<evidence type="ECO:0000313" key="3">
    <source>
        <dbReference type="EMBL" id="TKW26725.1"/>
    </source>
</evidence>
<dbReference type="InterPro" id="IPR036691">
    <property type="entry name" value="Endo/exonu/phosph_ase_sf"/>
</dbReference>
<dbReference type="AlphaFoldDB" id="A0A4U6VDS6"/>
<keyword evidence="4" id="KW-1185">Reference proteome</keyword>
<dbReference type="Proteomes" id="UP000298652">
    <property type="component" value="Chromosome 3"/>
</dbReference>
<dbReference type="GO" id="GO:0034485">
    <property type="term" value="F:phosphatidylinositol-3,4,5-trisphosphate 5-phosphatase activity"/>
    <property type="evidence" value="ECO:0007669"/>
    <property type="project" value="TreeGrafter"/>
</dbReference>
<organism evidence="3 4">
    <name type="scientific">Setaria viridis</name>
    <name type="common">Green bristlegrass</name>
    <name type="synonym">Setaria italica subsp. viridis</name>
    <dbReference type="NCBI Taxonomy" id="4556"/>
    <lineage>
        <taxon>Eukaryota</taxon>
        <taxon>Viridiplantae</taxon>
        <taxon>Streptophyta</taxon>
        <taxon>Embryophyta</taxon>
        <taxon>Tracheophyta</taxon>
        <taxon>Spermatophyta</taxon>
        <taxon>Magnoliopsida</taxon>
        <taxon>Liliopsida</taxon>
        <taxon>Poales</taxon>
        <taxon>Poaceae</taxon>
        <taxon>PACMAD clade</taxon>
        <taxon>Panicoideae</taxon>
        <taxon>Panicodae</taxon>
        <taxon>Paniceae</taxon>
        <taxon>Cenchrinae</taxon>
        <taxon>Setaria</taxon>
    </lineage>
</organism>
<name>A0A4U6VDS6_SETVI</name>
<evidence type="ECO:0008006" key="5">
    <source>
        <dbReference type="Google" id="ProtNLM"/>
    </source>
</evidence>
<reference evidence="3" key="1">
    <citation type="submission" date="2019-03" db="EMBL/GenBank/DDBJ databases">
        <title>WGS assembly of Setaria viridis.</title>
        <authorList>
            <person name="Huang P."/>
            <person name="Jenkins J."/>
            <person name="Grimwood J."/>
            <person name="Barry K."/>
            <person name="Healey A."/>
            <person name="Mamidi S."/>
            <person name="Sreedasyam A."/>
            <person name="Shu S."/>
            <person name="Feldman M."/>
            <person name="Wu J."/>
            <person name="Yu Y."/>
            <person name="Chen C."/>
            <person name="Johnson J."/>
            <person name="Rokhsar D."/>
            <person name="Baxter I."/>
            <person name="Schmutz J."/>
            <person name="Brutnell T."/>
            <person name="Kellogg E."/>
        </authorList>
    </citation>
    <scope>NUCLEOTIDE SEQUENCE [LARGE SCALE GENOMIC DNA]</scope>
</reference>